<dbReference type="InterPro" id="IPR029063">
    <property type="entry name" value="SAM-dependent_MTases_sf"/>
</dbReference>
<dbReference type="EMBL" id="CP126969">
    <property type="protein sequence ID" value="WIM68527.1"/>
    <property type="molecule type" value="Genomic_DNA"/>
</dbReference>
<organism evidence="1 2">
    <name type="scientific">Corynebacterium breve</name>
    <dbReference type="NCBI Taxonomy" id="3049799"/>
    <lineage>
        <taxon>Bacteria</taxon>
        <taxon>Bacillati</taxon>
        <taxon>Actinomycetota</taxon>
        <taxon>Actinomycetes</taxon>
        <taxon>Mycobacteriales</taxon>
        <taxon>Corynebacteriaceae</taxon>
        <taxon>Corynebacterium</taxon>
    </lineage>
</organism>
<protein>
    <submittedName>
        <fullName evidence="1">Fused MFS/spermidine synthase</fullName>
    </submittedName>
</protein>
<dbReference type="NCBIfam" id="NF037959">
    <property type="entry name" value="MFS_SpdSyn"/>
    <property type="match status" value="1"/>
</dbReference>
<dbReference type="SUPFAM" id="SSF53335">
    <property type="entry name" value="S-adenosyl-L-methionine-dependent methyltransferases"/>
    <property type="match status" value="1"/>
</dbReference>
<evidence type="ECO:0000313" key="2">
    <source>
        <dbReference type="Proteomes" id="UP001225598"/>
    </source>
</evidence>
<keyword evidence="2" id="KW-1185">Reference proteome</keyword>
<dbReference type="RefSeq" id="WP_284826116.1">
    <property type="nucleotide sequence ID" value="NZ_CP126969.1"/>
</dbReference>
<gene>
    <name evidence="1" type="ORF">QP027_03795</name>
</gene>
<reference evidence="1 2" key="1">
    <citation type="submission" date="2023-05" db="EMBL/GenBank/DDBJ databases">
        <title>Corynebacterium suedekumii sp. nov. and Corynebacterium breve sp. nov. isolated from raw cow's milk.</title>
        <authorList>
            <person name="Baer M.K."/>
            <person name="Mehl L."/>
            <person name="Hellmuth R."/>
            <person name="Marke G."/>
            <person name="Lipski A."/>
        </authorList>
    </citation>
    <scope>NUCLEOTIDE SEQUENCE [LARGE SCALE GENOMIC DNA]</scope>
    <source>
        <strain evidence="1 2">R4</strain>
    </source>
</reference>
<proteinExistence type="predicted"/>
<sequence>MTHTRKPRHPKKRIEGEFPIDTGTARIIADPHRDGSYVLEINDVPSSQVILGAPRVLVFPYMHWIAAAIEPVITKRPLAHIVHLGGAGCALPSYCVDKWHATRNTVVEIDGKLGELVRWAFSLSDDLLIDINEARNATHALEPGDVDVLIRDVFAGPSTPRHVTTVGFFQAVKRALAPGGLYIANCGDREGLPGAREELAGMLKVFDYVGAIGPAEMLGGRAYGNIILWGSDTPLDYIGAESHRDCDWAREITAGVAPRRD</sequence>
<dbReference type="Gene3D" id="3.40.50.150">
    <property type="entry name" value="Vaccinia Virus protein VP39"/>
    <property type="match status" value="1"/>
</dbReference>
<accession>A0ABY8VHH3</accession>
<dbReference type="Proteomes" id="UP001225598">
    <property type="component" value="Chromosome"/>
</dbReference>
<evidence type="ECO:0000313" key="1">
    <source>
        <dbReference type="EMBL" id="WIM68527.1"/>
    </source>
</evidence>
<name>A0ABY8VHH3_9CORY</name>